<keyword evidence="3" id="KW-1185">Reference proteome</keyword>
<gene>
    <name evidence="2" type="primary">RvY_07233-1</name>
    <name evidence="2" type="synonym">RvY_07233.1</name>
    <name evidence="2" type="ORF">RvY_07233</name>
</gene>
<evidence type="ECO:0000313" key="2">
    <source>
        <dbReference type="EMBL" id="GAU95648.1"/>
    </source>
</evidence>
<reference evidence="2 3" key="1">
    <citation type="journal article" date="2016" name="Nat. Commun.">
        <title>Extremotolerant tardigrade genome and improved radiotolerance of human cultured cells by tardigrade-unique protein.</title>
        <authorList>
            <person name="Hashimoto T."/>
            <person name="Horikawa D.D."/>
            <person name="Saito Y."/>
            <person name="Kuwahara H."/>
            <person name="Kozuka-Hata H."/>
            <person name="Shin-I T."/>
            <person name="Minakuchi Y."/>
            <person name="Ohishi K."/>
            <person name="Motoyama A."/>
            <person name="Aizu T."/>
            <person name="Enomoto A."/>
            <person name="Kondo K."/>
            <person name="Tanaka S."/>
            <person name="Hara Y."/>
            <person name="Koshikawa S."/>
            <person name="Sagara H."/>
            <person name="Miura T."/>
            <person name="Yokobori S."/>
            <person name="Miyagawa K."/>
            <person name="Suzuki Y."/>
            <person name="Kubo T."/>
            <person name="Oyama M."/>
            <person name="Kohara Y."/>
            <person name="Fujiyama A."/>
            <person name="Arakawa K."/>
            <person name="Katayama T."/>
            <person name="Toyoda A."/>
            <person name="Kunieda T."/>
        </authorList>
    </citation>
    <scope>NUCLEOTIDE SEQUENCE [LARGE SCALE GENOMIC DNA]</scope>
    <source>
        <strain evidence="2 3">YOKOZUNA-1</strain>
    </source>
</reference>
<protein>
    <submittedName>
        <fullName evidence="2">Uncharacterized protein</fullName>
    </submittedName>
</protein>
<sequence>MIDYRPTERKRKRKSEARVPSARWPQHATGASSFFGTPLDLNPDILKELVEEGREISTTKAHATSILVLDKEEKCGAHARH</sequence>
<evidence type="ECO:0000256" key="1">
    <source>
        <dbReference type="SAM" id="MobiDB-lite"/>
    </source>
</evidence>
<feature type="region of interest" description="Disordered" evidence="1">
    <location>
        <begin position="1"/>
        <end position="35"/>
    </location>
</feature>
<dbReference type="AlphaFoldDB" id="A0A1D1VAU7"/>
<accession>A0A1D1VAU7</accession>
<evidence type="ECO:0000313" key="3">
    <source>
        <dbReference type="Proteomes" id="UP000186922"/>
    </source>
</evidence>
<comment type="caution">
    <text evidence="2">The sequence shown here is derived from an EMBL/GenBank/DDBJ whole genome shotgun (WGS) entry which is preliminary data.</text>
</comment>
<organism evidence="2 3">
    <name type="scientific">Ramazzottius varieornatus</name>
    <name type="common">Water bear</name>
    <name type="synonym">Tardigrade</name>
    <dbReference type="NCBI Taxonomy" id="947166"/>
    <lineage>
        <taxon>Eukaryota</taxon>
        <taxon>Metazoa</taxon>
        <taxon>Ecdysozoa</taxon>
        <taxon>Tardigrada</taxon>
        <taxon>Eutardigrada</taxon>
        <taxon>Parachela</taxon>
        <taxon>Hypsibioidea</taxon>
        <taxon>Ramazzottiidae</taxon>
        <taxon>Ramazzottius</taxon>
    </lineage>
</organism>
<dbReference type="EMBL" id="BDGG01000003">
    <property type="protein sequence ID" value="GAU95648.1"/>
    <property type="molecule type" value="Genomic_DNA"/>
</dbReference>
<dbReference type="Proteomes" id="UP000186922">
    <property type="component" value="Unassembled WGS sequence"/>
</dbReference>
<name>A0A1D1VAU7_RAMVA</name>
<proteinExistence type="predicted"/>